<protein>
    <submittedName>
        <fullName evidence="1">DNA primase</fullName>
    </submittedName>
</protein>
<gene>
    <name evidence="1" type="ORF">vBKpn1P3_17</name>
</gene>
<evidence type="ECO:0000313" key="1">
    <source>
        <dbReference type="EMBL" id="XCG96300.1"/>
    </source>
</evidence>
<dbReference type="EMBL" id="PP848845">
    <property type="protein sequence ID" value="XCG96300.1"/>
    <property type="molecule type" value="Genomic_DNA"/>
</dbReference>
<name>A0AAU8EG16_9VIRU</name>
<reference evidence="1" key="1">
    <citation type="submission" date="2024-05" db="EMBL/GenBank/DDBJ databases">
        <authorList>
            <person name="Ferriol-Gonzalez C."/>
            <person name="Concha-Eloko R."/>
            <person name="Bernabeu-Gimeno M."/>
            <person name="Fernandez-Cuenca F."/>
            <person name="Canada-Garcia J.E."/>
            <person name="Garcia-Cobos S."/>
            <person name="Sanjuan R."/>
            <person name="Domingo-Calap P."/>
        </authorList>
    </citation>
    <scope>NUCLEOTIDE SEQUENCE</scope>
</reference>
<organism evidence="1">
    <name type="scientific">Klebsiella phage vB_Kpn1-P3</name>
    <dbReference type="NCBI Taxonomy" id="3230838"/>
    <lineage>
        <taxon>Viruses</taxon>
    </lineage>
</organism>
<proteinExistence type="predicted"/>
<accession>A0AAU8EG16</accession>
<sequence>MLGYVDYTGGVMQRLEDREFLTIAKGLMIGEVTKVIHKGCGARPALHIANEADRWWAYCHKCRRSGSVNKTLQRIKVKAPDKTGWVPAVLKPAQDFINELVLNDRLPEWVWEHITVLEYAPDTKRIYLPDASNSLWGYDGTGAANARLYSPYKRPMAVIDRDCNATLFITSSISRYLGIVREGCSSILVGGAAAYDITVGRVARTDKDIVIDRRANFHPQFIRNLKQFGANLNGS</sequence>